<name>A0ABT1BR63_9BURK</name>
<gene>
    <name evidence="2" type="ORF">M0L44_18575</name>
</gene>
<dbReference type="EMBL" id="JAMXMC010000012">
    <property type="protein sequence ID" value="MCO5978706.1"/>
    <property type="molecule type" value="Genomic_DNA"/>
</dbReference>
<evidence type="ECO:0000313" key="2">
    <source>
        <dbReference type="EMBL" id="MCO5978706.1"/>
    </source>
</evidence>
<evidence type="ECO:0000313" key="3">
    <source>
        <dbReference type="Proteomes" id="UP001204851"/>
    </source>
</evidence>
<dbReference type="InterPro" id="IPR000120">
    <property type="entry name" value="Amidase"/>
</dbReference>
<dbReference type="SUPFAM" id="SSF75304">
    <property type="entry name" value="Amidase signature (AS) enzymes"/>
    <property type="match status" value="1"/>
</dbReference>
<proteinExistence type="predicted"/>
<dbReference type="InterPro" id="IPR036928">
    <property type="entry name" value="AS_sf"/>
</dbReference>
<dbReference type="Proteomes" id="UP001204851">
    <property type="component" value="Unassembled WGS sequence"/>
</dbReference>
<keyword evidence="3" id="KW-1185">Reference proteome</keyword>
<dbReference type="PANTHER" id="PTHR11895">
    <property type="entry name" value="TRANSAMIDASE"/>
    <property type="match status" value="1"/>
</dbReference>
<feature type="domain" description="Amidase" evidence="1">
    <location>
        <begin position="13"/>
        <end position="361"/>
    </location>
</feature>
<organism evidence="2 3">
    <name type="scientific">Ideonella oryzae</name>
    <dbReference type="NCBI Taxonomy" id="2937441"/>
    <lineage>
        <taxon>Bacteria</taxon>
        <taxon>Pseudomonadati</taxon>
        <taxon>Pseudomonadota</taxon>
        <taxon>Betaproteobacteria</taxon>
        <taxon>Burkholderiales</taxon>
        <taxon>Sphaerotilaceae</taxon>
        <taxon>Ideonella</taxon>
    </lineage>
</organism>
<accession>A0ABT1BR63</accession>
<evidence type="ECO:0000259" key="1">
    <source>
        <dbReference type="Pfam" id="PF01425"/>
    </source>
</evidence>
<dbReference type="RefSeq" id="WP_252771501.1">
    <property type="nucleotide sequence ID" value="NZ_JAMXMC010000012.1"/>
</dbReference>
<dbReference type="InterPro" id="IPR023631">
    <property type="entry name" value="Amidase_dom"/>
</dbReference>
<dbReference type="Gene3D" id="3.90.1300.10">
    <property type="entry name" value="Amidase signature (AS) domain"/>
    <property type="match status" value="1"/>
</dbReference>
<reference evidence="2 3" key="1">
    <citation type="submission" date="2022-06" db="EMBL/GenBank/DDBJ databases">
        <title>Ideonella sp. NS12-5 Genome sequencing and assembly.</title>
        <authorList>
            <person name="Jung Y."/>
        </authorList>
    </citation>
    <scope>NUCLEOTIDE SEQUENCE [LARGE SCALE GENOMIC DNA]</scope>
    <source>
        <strain evidence="2 3">NS12-5</strain>
    </source>
</reference>
<dbReference type="PANTHER" id="PTHR11895:SF151">
    <property type="entry name" value="GLUTAMYL-TRNA(GLN) AMIDOTRANSFERASE SUBUNIT A"/>
    <property type="match status" value="1"/>
</dbReference>
<sequence>MSTDIVVLPLQIGPADGPRFMVKDTLDVAGSPTRAGSRTLTDAAPAAAHAEVVARLLAAGWQLMGKTNLHELAYGTTGINHWTGTPRNPRWPDRVPGGSSCGSAVAVAQGLVPVALGTDTGGSVRTPAACCGVFGLKPSFGRVSRRGVMPERSSLDCVGPIARDMDSLIAAMAVMTPNFHTLPVVPPSLHIGLVDVACDTQARDAVHGALARTRHRLHPVTLPLFEDAYRAGLAVINRENWTALSPLLADGRMGPDVATRLQRAGQTTDAQVAEAEAVRRAFRAEVDAALSQCDVLALPTLASPPPRLEDAADTSAAVSMTALVRPFNLSGHPAITLPLDNADGLPVGLQLVARHGADEWLCAVARSLSHQLDLHASLGEPA</sequence>
<dbReference type="Pfam" id="PF01425">
    <property type="entry name" value="Amidase"/>
    <property type="match status" value="1"/>
</dbReference>
<comment type="caution">
    <text evidence="2">The sequence shown here is derived from an EMBL/GenBank/DDBJ whole genome shotgun (WGS) entry which is preliminary data.</text>
</comment>
<protein>
    <submittedName>
        <fullName evidence="2">Amidase</fullName>
    </submittedName>
</protein>